<dbReference type="EMBL" id="GGFL01011193">
    <property type="protein sequence ID" value="MBW75371.1"/>
    <property type="molecule type" value="Transcribed_RNA"/>
</dbReference>
<sequence length="120" mass="13521">MMHLVVVVVGVVVVVAPYAVLCRFIFLFYTTPCRPCSCSSGPFHPLTLETTQLNTGLSVERVFCFTFHCHFLGRVWSIMLQRCCCCCCIQTWASAPVTAAPRRLRGIKVVPRLLHNLMFP</sequence>
<accession>A0A2M4DD27</accession>
<protein>
    <submittedName>
        <fullName evidence="1">Putative secreted protein</fullName>
    </submittedName>
</protein>
<reference evidence="1" key="1">
    <citation type="submission" date="2018-01" db="EMBL/GenBank/DDBJ databases">
        <title>An insight into the sialome of Amazonian anophelines.</title>
        <authorList>
            <person name="Ribeiro J.M."/>
            <person name="Scarpassa V."/>
            <person name="Calvo E."/>
        </authorList>
    </citation>
    <scope>NUCLEOTIDE SEQUENCE</scope>
</reference>
<proteinExistence type="predicted"/>
<evidence type="ECO:0000313" key="1">
    <source>
        <dbReference type="EMBL" id="MBW75371.1"/>
    </source>
</evidence>
<organism evidence="1">
    <name type="scientific">Anopheles darlingi</name>
    <name type="common">Mosquito</name>
    <dbReference type="NCBI Taxonomy" id="43151"/>
    <lineage>
        <taxon>Eukaryota</taxon>
        <taxon>Metazoa</taxon>
        <taxon>Ecdysozoa</taxon>
        <taxon>Arthropoda</taxon>
        <taxon>Hexapoda</taxon>
        <taxon>Insecta</taxon>
        <taxon>Pterygota</taxon>
        <taxon>Neoptera</taxon>
        <taxon>Endopterygota</taxon>
        <taxon>Diptera</taxon>
        <taxon>Nematocera</taxon>
        <taxon>Culicoidea</taxon>
        <taxon>Culicidae</taxon>
        <taxon>Anophelinae</taxon>
        <taxon>Anopheles</taxon>
    </lineage>
</organism>
<dbReference type="AlphaFoldDB" id="A0A2M4DD27"/>
<name>A0A2M4DD27_ANODA</name>